<keyword evidence="2" id="KW-1185">Reference proteome</keyword>
<dbReference type="EMBL" id="JAPDGR010002491">
    <property type="protein sequence ID" value="KAJ2975522.1"/>
    <property type="molecule type" value="Genomic_DNA"/>
</dbReference>
<protein>
    <submittedName>
        <fullName evidence="1">Uncharacterized protein</fullName>
    </submittedName>
</protein>
<evidence type="ECO:0000313" key="1">
    <source>
        <dbReference type="EMBL" id="KAJ2975522.1"/>
    </source>
</evidence>
<organism evidence="1 2">
    <name type="scientific">Xylaria curta</name>
    <dbReference type="NCBI Taxonomy" id="42375"/>
    <lineage>
        <taxon>Eukaryota</taxon>
        <taxon>Fungi</taxon>
        <taxon>Dikarya</taxon>
        <taxon>Ascomycota</taxon>
        <taxon>Pezizomycotina</taxon>
        <taxon>Sordariomycetes</taxon>
        <taxon>Xylariomycetidae</taxon>
        <taxon>Xylariales</taxon>
        <taxon>Xylariaceae</taxon>
        <taxon>Xylaria</taxon>
    </lineage>
</organism>
<dbReference type="Proteomes" id="UP001143856">
    <property type="component" value="Unassembled WGS sequence"/>
</dbReference>
<reference evidence="1" key="1">
    <citation type="submission" date="2022-10" db="EMBL/GenBank/DDBJ databases">
        <title>Genome Sequence of Xylaria curta.</title>
        <authorList>
            <person name="Buettner E."/>
        </authorList>
    </citation>
    <scope>NUCLEOTIDE SEQUENCE</scope>
    <source>
        <strain evidence="1">Babe10</strain>
    </source>
</reference>
<proteinExistence type="predicted"/>
<accession>A0ACC1N8E5</accession>
<gene>
    <name evidence="1" type="ORF">NUW58_g8329</name>
</gene>
<comment type="caution">
    <text evidence="1">The sequence shown here is derived from an EMBL/GenBank/DDBJ whole genome shotgun (WGS) entry which is preliminary data.</text>
</comment>
<evidence type="ECO:0000313" key="2">
    <source>
        <dbReference type="Proteomes" id="UP001143856"/>
    </source>
</evidence>
<name>A0ACC1N8E5_9PEZI</name>
<sequence>MEPRIRVCSQPDHCHSQSYDDARVYEKRQELAAGYESDDEHERRPQCSKKRERSPLSQPPSVLESAARQFDSTRVPRSRQVPSPPPLNRNRSTGTDRPSHSQGTQQNSQIEQDELSHCLSPNNAQESHKYESSHPAISSPTLAYPPTTSIIVSEASQPDGSQSCHSGCSYAKNPAAGSYADSTFQLASSVSLSSRAFRKKAYQYEQLRPFEFRLVQIFAKRGPTVECQIIHSSRAEPPPYIAISYAWGDVGDRRTIQIGKCNIDVAVSLFGALDAVRKWGEDVLVWVDALCIDQQNPDERSQQVQLMTEIYAKATEVAIWLGPTENDSQLAKDFIQDIILAENNPEETTALLLSPSRLPAVEAVVRLFQRDYWRRLWVVQEVFNARSIMVYCGDSAGLPWGVYRKAAQIFRQHKKYLDYYFPASLAQGSKHQLALQSSLLNYSRVLAYEGPNSLLDLDSVNSLGDESLLNVMRAFRRKLTIEPRDRIFGILGVLPEAVRREFPVDYNLSVKEIYTNVVNFLLNTTERLDVICESIHFPKQYSLTNLPSWVPDWSLNPDITALGYYHDFAAASDTNADWAFVDERRNELEVSAVYVDTVWKHGIAVGTLCTLADYLMAFLHWRAILLDAMSLEKPELREEMEEVFCRTLCLGQVPPEWGPGGWVARCYRVFATQIRNRLPRMPIDEDLSKYVDAEEDAEWNHRQFLQSHFGSRMMGRCFFLTRTNHIGMGTGLMLPDDVIIVPLGCRTPIIIRQEGDKRSRRFRYVGDAYLDGYMDGKAIEKWKTGEKDIEKFVLV</sequence>